<gene>
    <name evidence="2" type="ORF">GCM10009863_51860</name>
</gene>
<accession>A0ABP6D1Y2</accession>
<reference evidence="3" key="1">
    <citation type="journal article" date="2019" name="Int. J. Syst. Evol. Microbiol.">
        <title>The Global Catalogue of Microorganisms (GCM) 10K type strain sequencing project: providing services to taxonomists for standard genome sequencing and annotation.</title>
        <authorList>
            <consortium name="The Broad Institute Genomics Platform"/>
            <consortium name="The Broad Institute Genome Sequencing Center for Infectious Disease"/>
            <person name="Wu L."/>
            <person name="Ma J."/>
        </authorList>
    </citation>
    <scope>NUCLEOTIDE SEQUENCE [LARGE SCALE GENOMIC DNA]</scope>
    <source>
        <strain evidence="3">JCM 16373</strain>
    </source>
</reference>
<name>A0ABP6D1Y2_9ACTN</name>
<feature type="region of interest" description="Disordered" evidence="1">
    <location>
        <begin position="184"/>
        <end position="254"/>
    </location>
</feature>
<sequence length="254" mass="27184">MTELAIRQNGNTPALTDEQPQHPGSELVAWAESAVAANNIAQSLAKTSFVPKAFQGKPDEVTAAILAGQEMGLSPMAALRSMHVIQGTAGLSAIALRGLVQAHGHEMWTEESTSTRAIVCGRRKGSTQEERVTWSMDRATKAGFPAKNPNYKSQPQSMLLARATSECARLIAADVLMGMPYSSEELADESDETAPATKTRKISRKKPEPVAPEPEVVAPAPDEDAEPESRADAEPVHDEPLWPEAAQPGTQPTQ</sequence>
<keyword evidence="3" id="KW-1185">Reference proteome</keyword>
<dbReference type="EMBL" id="BAAARJ010000018">
    <property type="protein sequence ID" value="GAA2630030.1"/>
    <property type="molecule type" value="Genomic_DNA"/>
</dbReference>
<evidence type="ECO:0000313" key="2">
    <source>
        <dbReference type="EMBL" id="GAA2630030.1"/>
    </source>
</evidence>
<protein>
    <submittedName>
        <fullName evidence="2">Uncharacterized protein</fullName>
    </submittedName>
</protein>
<proteinExistence type="predicted"/>
<evidence type="ECO:0000256" key="1">
    <source>
        <dbReference type="SAM" id="MobiDB-lite"/>
    </source>
</evidence>
<feature type="region of interest" description="Disordered" evidence="1">
    <location>
        <begin position="1"/>
        <end position="22"/>
    </location>
</feature>
<feature type="compositionally biased region" description="Basic and acidic residues" evidence="1">
    <location>
        <begin position="227"/>
        <end position="240"/>
    </location>
</feature>
<comment type="caution">
    <text evidence="2">The sequence shown here is derived from an EMBL/GenBank/DDBJ whole genome shotgun (WGS) entry which is preliminary data.</text>
</comment>
<evidence type="ECO:0000313" key="3">
    <source>
        <dbReference type="Proteomes" id="UP001501447"/>
    </source>
</evidence>
<dbReference type="RefSeq" id="WP_344568979.1">
    <property type="nucleotide sequence ID" value="NZ_BAAARJ010000018.1"/>
</dbReference>
<organism evidence="2 3">
    <name type="scientific">Streptomyces axinellae</name>
    <dbReference type="NCBI Taxonomy" id="552788"/>
    <lineage>
        <taxon>Bacteria</taxon>
        <taxon>Bacillati</taxon>
        <taxon>Actinomycetota</taxon>
        <taxon>Actinomycetes</taxon>
        <taxon>Kitasatosporales</taxon>
        <taxon>Streptomycetaceae</taxon>
        <taxon>Streptomyces</taxon>
    </lineage>
</organism>
<dbReference type="Proteomes" id="UP001501447">
    <property type="component" value="Unassembled WGS sequence"/>
</dbReference>